<dbReference type="Proteomes" id="UP000254701">
    <property type="component" value="Unassembled WGS sequence"/>
</dbReference>
<sequence>MKQNNLCLWLRNFFGNRISHQLDPSTLASQHAANAAGIFAYGDYVDAATVPPPASDVRLIAYYQPQFHPTPENDHWWGKGFTEWRNVTRATPLFDGHYQPRSPAELGYYDLRLVDVMRRQVNLAKLYGIGGFAFHFYWFGGRRLLDEPIENYLKHPELDLPFSLCWSNENWSRSRSGSEKEILIAQDHSPGDDIALIRHLDRYFRDPRYIKIAGKPVFTVCRPDLLPDPVAILERWRHEAEKVGWPGLYIIATNAADFTAYYKYGFDALSELPPHGLKARNVEDVISMSALRENGGHVRLYEEAVHNAINTAVPEGRVHPGVMPGWDNCPRRPRDGVIYHGATPEMFGFWLQQAVERARGTLRASVWFSSMPGTNGVKVLTWSRICGSVMASFKHAEKWTALQQRRDEQFISIPPTVAARCSKSTMETLIRPRCCCGTWS</sequence>
<gene>
    <name evidence="1" type="ORF">NCTC10684_05721</name>
</gene>
<protein>
    <recommendedName>
        <fullName evidence="3">Lipopolysaccharide biosynthesis protein</fullName>
    </recommendedName>
</protein>
<dbReference type="Gene3D" id="3.20.20.80">
    <property type="entry name" value="Glycosidases"/>
    <property type="match status" value="1"/>
</dbReference>
<dbReference type="Pfam" id="PF14307">
    <property type="entry name" value="Glyco_tran_WbsX"/>
    <property type="match status" value="1"/>
</dbReference>
<dbReference type="InterPro" id="IPR032719">
    <property type="entry name" value="WbsX"/>
</dbReference>
<organism evidence="1 2">
    <name type="scientific">Aminobacter aminovorans</name>
    <name type="common">Chelatobacter heintzii</name>
    <dbReference type="NCBI Taxonomy" id="83263"/>
    <lineage>
        <taxon>Bacteria</taxon>
        <taxon>Pseudomonadati</taxon>
        <taxon>Pseudomonadota</taxon>
        <taxon>Alphaproteobacteria</taxon>
        <taxon>Hyphomicrobiales</taxon>
        <taxon>Phyllobacteriaceae</taxon>
        <taxon>Aminobacter</taxon>
    </lineage>
</organism>
<dbReference type="AlphaFoldDB" id="A0A381IPQ2"/>
<evidence type="ECO:0000313" key="2">
    <source>
        <dbReference type="Proteomes" id="UP000254701"/>
    </source>
</evidence>
<dbReference type="PANTHER" id="PTHR41244:SF1">
    <property type="entry name" value="GLYCOSYLTRANSFERASE"/>
    <property type="match status" value="1"/>
</dbReference>
<dbReference type="EMBL" id="UFSM01000005">
    <property type="protein sequence ID" value="SUY29488.1"/>
    <property type="molecule type" value="Genomic_DNA"/>
</dbReference>
<reference evidence="1 2" key="1">
    <citation type="submission" date="2018-06" db="EMBL/GenBank/DDBJ databases">
        <authorList>
            <consortium name="Pathogen Informatics"/>
            <person name="Doyle S."/>
        </authorList>
    </citation>
    <scope>NUCLEOTIDE SEQUENCE [LARGE SCALE GENOMIC DNA]</scope>
    <source>
        <strain evidence="1 2">NCTC10684</strain>
    </source>
</reference>
<evidence type="ECO:0000313" key="1">
    <source>
        <dbReference type="EMBL" id="SUY29488.1"/>
    </source>
</evidence>
<accession>A0A381IPQ2</accession>
<proteinExistence type="predicted"/>
<evidence type="ECO:0008006" key="3">
    <source>
        <dbReference type="Google" id="ProtNLM"/>
    </source>
</evidence>
<name>A0A381IPQ2_AMIAI</name>
<dbReference type="CDD" id="cd11579">
    <property type="entry name" value="Glyco_tran_WbsX"/>
    <property type="match status" value="1"/>
</dbReference>
<dbReference type="PANTHER" id="PTHR41244">
    <property type="entry name" value="RHAMNAN SYNTHESIS F"/>
    <property type="match status" value="1"/>
</dbReference>